<keyword evidence="13" id="KW-0378">Hydrolase</keyword>
<dbReference type="Pfam" id="PF02823">
    <property type="entry name" value="ATP-synt_DE_N"/>
    <property type="match status" value="1"/>
</dbReference>
<evidence type="ECO:0000256" key="6">
    <source>
        <dbReference type="ARBA" id="ARBA00023065"/>
    </source>
</evidence>
<dbReference type="EMBL" id="LAXI01000012">
    <property type="protein sequence ID" value="KRS16598.1"/>
    <property type="molecule type" value="Genomic_DNA"/>
</dbReference>
<dbReference type="PATRIC" id="fig|540747.5.peg.1130"/>
<dbReference type="InterPro" id="IPR036771">
    <property type="entry name" value="ATPsynth_dsu/esu_N"/>
</dbReference>
<keyword evidence="4 10" id="KW-0813">Transport</keyword>
<dbReference type="InterPro" id="IPR020546">
    <property type="entry name" value="ATP_synth_F1_dsu/esu_N"/>
</dbReference>
<comment type="function">
    <text evidence="1 10">Produces ATP from ADP in the presence of a proton gradient across the membrane.</text>
</comment>
<name>A0A0T5P685_9RHOB</name>
<gene>
    <name evidence="10 13" type="primary">atpC</name>
    <name evidence="14" type="ORF">RIdsm_04202</name>
    <name evidence="13" type="ORF">XM52_16985</name>
</gene>
<dbReference type="Proteomes" id="UP000325785">
    <property type="component" value="Chromosome"/>
</dbReference>
<dbReference type="OrthoDB" id="9799969at2"/>
<dbReference type="GO" id="GO:0016787">
    <property type="term" value="F:hydrolase activity"/>
    <property type="evidence" value="ECO:0007669"/>
    <property type="project" value="UniProtKB-KW"/>
</dbReference>
<evidence type="ECO:0000256" key="1">
    <source>
        <dbReference type="ARBA" id="ARBA00003543"/>
    </source>
</evidence>
<keyword evidence="7 10" id="KW-0472">Membrane</keyword>
<keyword evidence="8 10" id="KW-0139">CF(1)</keyword>
<comment type="subunit">
    <text evidence="10 11">F-type ATPases have 2 components, CF(1) - the catalytic core - and CF(0) - the membrane proton channel. CF(1) has five subunits: alpha(3), beta(3), gamma(1), delta(1), epsilon(1). CF(0) has three main subunits: a, b and c.</text>
</comment>
<dbReference type="HAMAP" id="MF_00530">
    <property type="entry name" value="ATP_synth_epsil_bac"/>
    <property type="match status" value="1"/>
</dbReference>
<evidence type="ECO:0000313" key="13">
    <source>
        <dbReference type="EMBL" id="KRS16598.1"/>
    </source>
</evidence>
<organism evidence="13 15">
    <name type="scientific">Roseovarius indicus</name>
    <dbReference type="NCBI Taxonomy" id="540747"/>
    <lineage>
        <taxon>Bacteria</taxon>
        <taxon>Pseudomonadati</taxon>
        <taxon>Pseudomonadota</taxon>
        <taxon>Alphaproteobacteria</taxon>
        <taxon>Rhodobacterales</taxon>
        <taxon>Roseobacteraceae</taxon>
        <taxon>Roseovarius</taxon>
    </lineage>
</organism>
<sequence>MADTVQFDLVSPERLLASVEATEVKIPGAMGDLTAMPMHAPLITTLRPGIVTVSGSDGTQSYVVTGGFAEINAESISVLAERAIPREEVTQEHYDEMIAEANSRLEKAQDAYKNEPGPVDEAAKLLSDMVAMGDEIGLSTTARAPAP</sequence>
<dbReference type="NCBIfam" id="TIGR01216">
    <property type="entry name" value="ATP_synt_epsi"/>
    <property type="match status" value="1"/>
</dbReference>
<dbReference type="Proteomes" id="UP000051401">
    <property type="component" value="Unassembled WGS sequence"/>
</dbReference>
<feature type="domain" description="ATP synthase F1 complex delta/epsilon subunit N-terminal" evidence="12">
    <location>
        <begin position="6"/>
        <end position="83"/>
    </location>
</feature>
<dbReference type="CDD" id="cd12152">
    <property type="entry name" value="F1-ATPase_delta"/>
    <property type="match status" value="1"/>
</dbReference>
<dbReference type="GO" id="GO:0012505">
    <property type="term" value="C:endomembrane system"/>
    <property type="evidence" value="ECO:0007669"/>
    <property type="project" value="UniProtKB-SubCell"/>
</dbReference>
<dbReference type="GO" id="GO:0005524">
    <property type="term" value="F:ATP binding"/>
    <property type="evidence" value="ECO:0007669"/>
    <property type="project" value="UniProtKB-UniRule"/>
</dbReference>
<dbReference type="PANTHER" id="PTHR13822:SF10">
    <property type="entry name" value="ATP SYNTHASE EPSILON CHAIN, CHLOROPLASTIC"/>
    <property type="match status" value="1"/>
</dbReference>
<evidence type="ECO:0000313" key="15">
    <source>
        <dbReference type="Proteomes" id="UP000051401"/>
    </source>
</evidence>
<dbReference type="KEGG" id="rid:RIdsm_04202"/>
<evidence type="ECO:0000256" key="8">
    <source>
        <dbReference type="ARBA" id="ARBA00023196"/>
    </source>
</evidence>
<keyword evidence="9 10" id="KW-0066">ATP synthesis</keyword>
<evidence type="ECO:0000256" key="10">
    <source>
        <dbReference type="HAMAP-Rule" id="MF_00530"/>
    </source>
</evidence>
<comment type="similarity">
    <text evidence="3 10 11">Belongs to the ATPase epsilon chain family.</text>
</comment>
<keyword evidence="6 10" id="KW-0406">Ion transport</keyword>
<dbReference type="AlphaFoldDB" id="A0A0T5P685"/>
<evidence type="ECO:0000313" key="14">
    <source>
        <dbReference type="EMBL" id="QEW28372.1"/>
    </source>
</evidence>
<dbReference type="GO" id="GO:0045259">
    <property type="term" value="C:proton-transporting ATP synthase complex"/>
    <property type="evidence" value="ECO:0007669"/>
    <property type="project" value="UniProtKB-KW"/>
</dbReference>
<dbReference type="EMBL" id="CP031598">
    <property type="protein sequence ID" value="QEW28372.1"/>
    <property type="molecule type" value="Genomic_DNA"/>
</dbReference>
<protein>
    <recommendedName>
        <fullName evidence="10">ATP synthase epsilon chain</fullName>
    </recommendedName>
    <alternativeName>
        <fullName evidence="10">ATP synthase F1 sector epsilon subunit</fullName>
    </alternativeName>
    <alternativeName>
        <fullName evidence="10">F-ATPase epsilon subunit</fullName>
    </alternativeName>
</protein>
<dbReference type="GO" id="GO:0005886">
    <property type="term" value="C:plasma membrane"/>
    <property type="evidence" value="ECO:0007669"/>
    <property type="project" value="UniProtKB-SubCell"/>
</dbReference>
<evidence type="ECO:0000256" key="11">
    <source>
        <dbReference type="RuleBase" id="RU003656"/>
    </source>
</evidence>
<dbReference type="SUPFAM" id="SSF51344">
    <property type="entry name" value="Epsilon subunit of F1F0-ATP synthase N-terminal domain"/>
    <property type="match status" value="1"/>
</dbReference>
<comment type="subcellular location">
    <subcellularLocation>
        <location evidence="10">Cell membrane</location>
        <topology evidence="10">Peripheral membrane protein</topology>
    </subcellularLocation>
    <subcellularLocation>
        <location evidence="2">Endomembrane system</location>
        <topology evidence="2">Peripheral membrane protein</topology>
    </subcellularLocation>
</comment>
<dbReference type="GO" id="GO:0046933">
    <property type="term" value="F:proton-transporting ATP synthase activity, rotational mechanism"/>
    <property type="evidence" value="ECO:0007669"/>
    <property type="project" value="UniProtKB-UniRule"/>
</dbReference>
<accession>A0A0T5P685</accession>
<dbReference type="RefSeq" id="WP_057817694.1">
    <property type="nucleotide sequence ID" value="NZ_CAXRJZ010000091.1"/>
</dbReference>
<dbReference type="NCBIfam" id="NF009978">
    <property type="entry name" value="PRK13443.1"/>
    <property type="match status" value="1"/>
</dbReference>
<dbReference type="InterPro" id="IPR001469">
    <property type="entry name" value="ATP_synth_F1_dsu/esu"/>
</dbReference>
<evidence type="ECO:0000256" key="2">
    <source>
        <dbReference type="ARBA" id="ARBA00004184"/>
    </source>
</evidence>
<proteinExistence type="inferred from homology"/>
<evidence type="ECO:0000313" key="16">
    <source>
        <dbReference type="Proteomes" id="UP000325785"/>
    </source>
</evidence>
<dbReference type="Gene3D" id="2.60.15.10">
    <property type="entry name" value="F0F1 ATP synthase delta/epsilon subunit, N-terminal"/>
    <property type="match status" value="1"/>
</dbReference>
<dbReference type="STRING" id="540747.SAMN04488031_105184"/>
<reference evidence="13 15" key="1">
    <citation type="submission" date="2015-04" db="EMBL/GenBank/DDBJ databases">
        <title>The draft genome sequence of Roseovarius indicus B108T.</title>
        <authorList>
            <person name="Li G."/>
            <person name="Lai Q."/>
            <person name="Shao Z."/>
            <person name="Yan P."/>
        </authorList>
    </citation>
    <scope>NUCLEOTIDE SEQUENCE [LARGE SCALE GENOMIC DNA]</scope>
    <source>
        <strain evidence="13 15">B108</strain>
    </source>
</reference>
<dbReference type="PANTHER" id="PTHR13822">
    <property type="entry name" value="ATP SYNTHASE DELTA/EPSILON CHAIN"/>
    <property type="match status" value="1"/>
</dbReference>
<reference evidence="14 16" key="2">
    <citation type="submission" date="2018-08" db="EMBL/GenBank/DDBJ databases">
        <title>Genetic Globetrotter - A new plasmid hitch-hiking vast phylogenetic and geographic distances.</title>
        <authorList>
            <person name="Vollmers J."/>
            <person name="Petersen J."/>
        </authorList>
    </citation>
    <scope>NUCLEOTIDE SEQUENCE [LARGE SCALE GENOMIC DNA]</scope>
    <source>
        <strain evidence="14 16">DSM 26383</strain>
    </source>
</reference>
<keyword evidence="10" id="KW-1003">Cell membrane</keyword>
<evidence type="ECO:0000256" key="9">
    <source>
        <dbReference type="ARBA" id="ARBA00023310"/>
    </source>
</evidence>
<keyword evidence="5 10" id="KW-0375">Hydrogen ion transport</keyword>
<evidence type="ECO:0000259" key="12">
    <source>
        <dbReference type="Pfam" id="PF02823"/>
    </source>
</evidence>
<evidence type="ECO:0000256" key="4">
    <source>
        <dbReference type="ARBA" id="ARBA00022448"/>
    </source>
</evidence>
<evidence type="ECO:0000256" key="3">
    <source>
        <dbReference type="ARBA" id="ARBA00005712"/>
    </source>
</evidence>
<keyword evidence="15" id="KW-1185">Reference proteome</keyword>
<evidence type="ECO:0000256" key="7">
    <source>
        <dbReference type="ARBA" id="ARBA00023136"/>
    </source>
</evidence>
<evidence type="ECO:0000256" key="5">
    <source>
        <dbReference type="ARBA" id="ARBA00022781"/>
    </source>
</evidence>